<dbReference type="AlphaFoldDB" id="A0A2P9AL14"/>
<dbReference type="EMBL" id="FUIG01000029">
    <property type="protein sequence ID" value="SJM31843.1"/>
    <property type="molecule type" value="Genomic_DNA"/>
</dbReference>
<name>A0A2P9AL14_9HYPH</name>
<keyword evidence="2" id="KW-1185">Reference proteome</keyword>
<accession>A0A2P9AL14</accession>
<dbReference type="Proteomes" id="UP000245698">
    <property type="component" value="Unassembled WGS sequence"/>
</dbReference>
<gene>
    <name evidence="1" type="ORF">BQ8482_220014</name>
</gene>
<protein>
    <submittedName>
        <fullName evidence="1">Uncharacterized protein</fullName>
    </submittedName>
</protein>
<evidence type="ECO:0000313" key="1">
    <source>
        <dbReference type="EMBL" id="SJM31843.1"/>
    </source>
</evidence>
<reference evidence="2" key="1">
    <citation type="submission" date="2016-12" db="EMBL/GenBank/DDBJ databases">
        <authorList>
            <person name="Brunel B."/>
        </authorList>
    </citation>
    <scope>NUCLEOTIDE SEQUENCE [LARGE SCALE GENOMIC DNA]</scope>
</reference>
<sequence>MVMGDDDYPAAPLTCLVVYEADFSEIYWARSNAWFGCAHGFYFFS</sequence>
<proteinExistence type="predicted"/>
<evidence type="ECO:0000313" key="2">
    <source>
        <dbReference type="Proteomes" id="UP000245698"/>
    </source>
</evidence>
<organism evidence="1 2">
    <name type="scientific">Mesorhizobium delmotii</name>
    <dbReference type="NCBI Taxonomy" id="1631247"/>
    <lineage>
        <taxon>Bacteria</taxon>
        <taxon>Pseudomonadati</taxon>
        <taxon>Pseudomonadota</taxon>
        <taxon>Alphaproteobacteria</taxon>
        <taxon>Hyphomicrobiales</taxon>
        <taxon>Phyllobacteriaceae</taxon>
        <taxon>Mesorhizobium</taxon>
    </lineage>
</organism>